<dbReference type="InterPro" id="IPR036179">
    <property type="entry name" value="Ig-like_dom_sf"/>
</dbReference>
<accession>A0A1W2F605</accession>
<organism evidence="3 4">
    <name type="scientific">Pedobacter nyackensis</name>
    <dbReference type="NCBI Taxonomy" id="475255"/>
    <lineage>
        <taxon>Bacteria</taxon>
        <taxon>Pseudomonadati</taxon>
        <taxon>Bacteroidota</taxon>
        <taxon>Sphingobacteriia</taxon>
        <taxon>Sphingobacteriales</taxon>
        <taxon>Sphingobacteriaceae</taxon>
        <taxon>Pedobacter</taxon>
    </lineage>
</organism>
<dbReference type="Pfam" id="PF19081">
    <property type="entry name" value="Ig_7"/>
    <property type="match status" value="7"/>
</dbReference>
<dbReference type="Pfam" id="PF19406">
    <property type="entry name" value="PKD_5"/>
    <property type="match status" value="10"/>
</dbReference>
<dbReference type="OrthoDB" id="1488276at2"/>
<name>A0A1W2F605_9SPHI</name>
<dbReference type="InterPro" id="IPR045828">
    <property type="entry name" value="PKD_Bacteroidetes"/>
</dbReference>
<feature type="signal peptide" evidence="1">
    <location>
        <begin position="1"/>
        <end position="20"/>
    </location>
</feature>
<dbReference type="Proteomes" id="UP000192678">
    <property type="component" value="Unassembled WGS sequence"/>
</dbReference>
<feature type="chain" id="PRO_5012551771" description="Ig-like domain-containing protein" evidence="1">
    <location>
        <begin position="21"/>
        <end position="1945"/>
    </location>
</feature>
<dbReference type="Gene3D" id="2.60.40.10">
    <property type="entry name" value="Immunoglobulins"/>
    <property type="match status" value="1"/>
</dbReference>
<reference evidence="3 4" key="1">
    <citation type="submission" date="2017-04" db="EMBL/GenBank/DDBJ databases">
        <authorList>
            <person name="Afonso C.L."/>
            <person name="Miller P.J."/>
            <person name="Scott M.A."/>
            <person name="Spackman E."/>
            <person name="Goraichik I."/>
            <person name="Dimitrov K.M."/>
            <person name="Suarez D.L."/>
            <person name="Swayne D.E."/>
        </authorList>
    </citation>
    <scope>NUCLEOTIDE SEQUENCE [LARGE SCALE GENOMIC DNA]</scope>
    <source>
        <strain evidence="3 4">DSM 19625</strain>
    </source>
</reference>
<dbReference type="InterPro" id="IPR013783">
    <property type="entry name" value="Ig-like_fold"/>
</dbReference>
<dbReference type="RefSeq" id="WP_084292274.1">
    <property type="nucleotide sequence ID" value="NZ_FWYB01000022.1"/>
</dbReference>
<keyword evidence="4" id="KW-1185">Reference proteome</keyword>
<feature type="non-terminal residue" evidence="3">
    <location>
        <position position="1945"/>
    </location>
</feature>
<evidence type="ECO:0000259" key="2">
    <source>
        <dbReference type="PROSITE" id="PS50835"/>
    </source>
</evidence>
<dbReference type="InterPro" id="IPR044023">
    <property type="entry name" value="Ig_7"/>
</dbReference>
<proteinExistence type="predicted"/>
<protein>
    <recommendedName>
        <fullName evidence="2">Ig-like domain-containing protein</fullName>
    </recommendedName>
</protein>
<keyword evidence="1" id="KW-0732">Signal</keyword>
<dbReference type="PROSITE" id="PS50835">
    <property type="entry name" value="IG_LIKE"/>
    <property type="match status" value="1"/>
</dbReference>
<sequence length="1945" mass="201015">MLRLLALFLFIILFNTSGSGQTVINVDLTASPNITKTYTGYPRSGTNCGDSDCIVFNITLNPGTDLVSFSPDQVTGSSFYTIDCGALTPVGTPACISGKTQVSLSFCKPGGNTNIVYTITASTSVSASADLIVRTGCSAPLSVVGVDPATVTWTSIYPGTQGAYNSFLSCQSGCTTTTFTAGPTAPAYIDYKVSGTVSTCPNLRSDIVRVYVVPGMQVAFNPGNTVICSGTATTLSTSVTGGNPPYSYSWTRDGAPLSNTASSISTTDIGTYVVTVSDNTNCAPVPQSIVVSAAATPDAPTASGSTICSGSAATLSATAPGGTYQWYDAATGGNLLSSNAIYTTPALTSSKTYYVQTIVNGCTSPRTAVNVVVNPIPAAPTVAAITICSDNAGVLTATAPGGNYEWYSAPSGGIPLASGSPFTTPALTTTTTYYVQTTVNGCTSPRTAVTVTVNPTPIAPTASNSTICNGTSTTLMATAPGGNYEWYDVASGGVPLISSSTFTTPALTATTIYYVQTTVNGCPSARTAVTVTVNAIPVPPSVLGATICSGSSTTLTATAPDGIFQWYSAPTGGTLLGTGPTYTTPALTGSANYYVQTNVNGCISARTAVNVMVNPIPSAPTAADITICSGNATVLTATAPGGNYEWYTAPSGGSLLSSNDTFTTPALLTTTTYYIQTTVNGCTSPRTAVTVTVNPTPVAPTAINPTICSGTSTILVATAPGGSYKWYDAPVAGNLLASNANYTTPILSTTTTYYVETTVNGCTSARTAVTVTVNPLPAAPTALGGTICSGNTLILTATAPGGTYRWYTMAGALLASTASYTTPVLTATTTYRVQAISAEGCPGPYTSVTVTVIPEENADFHYTSGTFCKTGSNPTPTVVNPGGTFTSTPGLTINASTGEINLATSAVGTYTITFSTNTTCVYSSSTEITVTEAPDASFTYTSPYCQNQTGQALPDFPLGASAGIFSSETGLVFINNTTGEIDLQLSTPGTYEITNTIAALGGCSEATATYTITINPTPTVTSSSSSSVCNKTLKNYNIESNLSGTTFTWTRATIPGISNPEVIAQIGNTITETLDNTTSDPIEVEYKIIPSLNGCNGPTFAYTLTVNPTPTVTSPSSNTLCNNTIQNYDITSNVSGTTFTWSRAEVTGISNPLVSGQTGNNITETLVNETSDPVEVVYEITPFANDCTGPVFMYKVMVNPTPKITSLENASICNNTPQSYPITSDVTGVTFTWSRVAVAGINNPTVAQSSNSITETLVNTTSAPIVVVYKISASLGGCEGPIFTYTLSVNPTPTVTSPSSNTLCNNTIQNYDITSNVSNTTFKWSRAEVTGISNPPVLPQSGSSITETLENTTSAPVNVVYEIIPSLNGCDGPMFTYTLTVNPTPTVTSPDAAVICNNTAQNYTITSDVIGTTFTWNRATVPGISNAAVSNQTGPISESLINTTNAPIDVEYVIYPSAYGCDGPVFTYKLSVSPTPTVTSLATAIICNKIAQDYTITSDVSGTTFTWSRAAVIGINNPTVAQSGTSITETLENTTSAPVNVEYKIIPSLNGCNGPTFTYMLTVNPTPTVTSPSNNTLCNNTIQNYDITSNVSGTTFTWSRAEVTGISNPLVSAQTGNNITETLENTTAAPVEVVYEITPFANDCTGPIFTYKVIVNPTAKITSLANASICNNTPQNYPITSDVTGAIFTWSRVAVVGIDNPSVVAQSANTITETLVNTTSDPIDVVYKISASLSGCEGPIFTYTLTVNPTPTVTSPSSNILCNNTIQNYIITSDVSGTTFTWSRAEVTGISNAGVSNQTGNSITETLENTTSAPINVVYEIIPSLNGCNGPMFTYTLTVNPTPTVTSPATAITCDNTPQSYAITSNVSGTTFTWSRVAVTGISNPTANPQTGNSITETLKNTTSAPIVVIYEIVPSANSCSGPTFIYEVTVNPTPTVTSPATAIT</sequence>
<dbReference type="SUPFAM" id="SSF48726">
    <property type="entry name" value="Immunoglobulin"/>
    <property type="match status" value="1"/>
</dbReference>
<evidence type="ECO:0000256" key="1">
    <source>
        <dbReference type="SAM" id="SignalP"/>
    </source>
</evidence>
<gene>
    <name evidence="3" type="ORF">SAMN04488101_12234</name>
</gene>
<dbReference type="EMBL" id="FWYB01000022">
    <property type="protein sequence ID" value="SMD17252.1"/>
    <property type="molecule type" value="Genomic_DNA"/>
</dbReference>
<evidence type="ECO:0000313" key="4">
    <source>
        <dbReference type="Proteomes" id="UP000192678"/>
    </source>
</evidence>
<dbReference type="STRING" id="475255.SAMN04488101_12234"/>
<dbReference type="InterPro" id="IPR007110">
    <property type="entry name" value="Ig-like_dom"/>
</dbReference>
<evidence type="ECO:0000313" key="3">
    <source>
        <dbReference type="EMBL" id="SMD17252.1"/>
    </source>
</evidence>
<feature type="domain" description="Ig-like" evidence="2">
    <location>
        <begin position="214"/>
        <end position="292"/>
    </location>
</feature>